<protein>
    <recommendedName>
        <fullName evidence="1">MaoC-like domain-containing protein</fullName>
    </recommendedName>
</protein>
<proteinExistence type="predicted"/>
<dbReference type="InterPro" id="IPR002539">
    <property type="entry name" value="MaoC-like_dom"/>
</dbReference>
<organism evidence="2 3">
    <name type="scientific">Peribacillus loiseleuriae</name>
    <dbReference type="NCBI Taxonomy" id="1679170"/>
    <lineage>
        <taxon>Bacteria</taxon>
        <taxon>Bacillati</taxon>
        <taxon>Bacillota</taxon>
        <taxon>Bacilli</taxon>
        <taxon>Bacillales</taxon>
        <taxon>Bacillaceae</taxon>
        <taxon>Peribacillus</taxon>
    </lineage>
</organism>
<dbReference type="AlphaFoldDB" id="A0A0K9GPZ8"/>
<dbReference type="InterPro" id="IPR029069">
    <property type="entry name" value="HotDog_dom_sf"/>
</dbReference>
<keyword evidence="3" id="KW-1185">Reference proteome</keyword>
<dbReference type="Pfam" id="PF01575">
    <property type="entry name" value="MaoC_dehydratas"/>
    <property type="match status" value="1"/>
</dbReference>
<dbReference type="STRING" id="1679170.AC625_03670"/>
<dbReference type="SUPFAM" id="SSF54637">
    <property type="entry name" value="Thioesterase/thiol ester dehydrase-isomerase"/>
    <property type="match status" value="1"/>
</dbReference>
<comment type="caution">
    <text evidence="2">The sequence shown here is derived from an EMBL/GenBank/DDBJ whole genome shotgun (WGS) entry which is preliminary data.</text>
</comment>
<dbReference type="Proteomes" id="UP000037146">
    <property type="component" value="Unassembled WGS sequence"/>
</dbReference>
<name>A0A0K9GPZ8_9BACI</name>
<dbReference type="PANTHER" id="PTHR43841:SF3">
    <property type="entry name" value="(3R)-HYDROXYACYL-ACP DEHYDRATASE SUBUNIT HADB"/>
    <property type="match status" value="1"/>
</dbReference>
<dbReference type="OrthoDB" id="9801625at2"/>
<dbReference type="PANTHER" id="PTHR43841">
    <property type="entry name" value="3-HYDROXYACYL-THIOESTER DEHYDRATASE HTDX-RELATED"/>
    <property type="match status" value="1"/>
</dbReference>
<sequence>MCVRISRTLTITEEKIKQYAFLSGDFNQIHLDQKEAERYKFKEPIAHGMLTMGLTLEIASSFTEKGMRISTYEMQFIKPIFQNDLIYIVAKKKKQDYGSIYLEITGRKQNELVVRGELALERLSSIHFNNATKESGM</sequence>
<dbReference type="RefSeq" id="WP_049680045.1">
    <property type="nucleotide sequence ID" value="NZ_LFZW01000001.1"/>
</dbReference>
<evidence type="ECO:0000259" key="1">
    <source>
        <dbReference type="Pfam" id="PF01575"/>
    </source>
</evidence>
<evidence type="ECO:0000313" key="3">
    <source>
        <dbReference type="Proteomes" id="UP000037146"/>
    </source>
</evidence>
<reference evidence="3" key="1">
    <citation type="submission" date="2015-07" db="EMBL/GenBank/DDBJ databases">
        <title>Genome sequencing project for genomic taxonomy and phylogenomics of Bacillus-like bacteria.</title>
        <authorList>
            <person name="Liu B."/>
            <person name="Wang J."/>
            <person name="Zhu Y."/>
            <person name="Liu G."/>
            <person name="Chen Q."/>
            <person name="Chen Z."/>
            <person name="Lan J."/>
            <person name="Che J."/>
            <person name="Ge C."/>
            <person name="Shi H."/>
            <person name="Pan Z."/>
            <person name="Liu X."/>
        </authorList>
    </citation>
    <scope>NUCLEOTIDE SEQUENCE [LARGE SCALE GENOMIC DNA]</scope>
    <source>
        <strain evidence="3">FJAT-27997</strain>
    </source>
</reference>
<gene>
    <name evidence="2" type="ORF">AC625_03670</name>
</gene>
<accession>A0A0K9GPZ8</accession>
<evidence type="ECO:0000313" key="2">
    <source>
        <dbReference type="EMBL" id="KMY48718.1"/>
    </source>
</evidence>
<feature type="domain" description="MaoC-like" evidence="1">
    <location>
        <begin position="6"/>
        <end position="95"/>
    </location>
</feature>
<dbReference type="PATRIC" id="fig|1679170.3.peg.774"/>
<dbReference type="EMBL" id="LFZW01000001">
    <property type="protein sequence ID" value="KMY48718.1"/>
    <property type="molecule type" value="Genomic_DNA"/>
</dbReference>
<dbReference type="CDD" id="cd03441">
    <property type="entry name" value="R_hydratase_like"/>
    <property type="match status" value="1"/>
</dbReference>
<dbReference type="Gene3D" id="3.10.129.10">
    <property type="entry name" value="Hotdog Thioesterase"/>
    <property type="match status" value="1"/>
</dbReference>